<organism evidence="1 2">
    <name type="scientific">Umbra pygmaea</name>
    <name type="common">Eastern mudminnow</name>
    <dbReference type="NCBI Taxonomy" id="75934"/>
    <lineage>
        <taxon>Eukaryota</taxon>
        <taxon>Metazoa</taxon>
        <taxon>Chordata</taxon>
        <taxon>Craniata</taxon>
        <taxon>Vertebrata</taxon>
        <taxon>Euteleostomi</taxon>
        <taxon>Actinopterygii</taxon>
        <taxon>Neopterygii</taxon>
        <taxon>Teleostei</taxon>
        <taxon>Protacanthopterygii</taxon>
        <taxon>Esociformes</taxon>
        <taxon>Umbridae</taxon>
        <taxon>Umbra</taxon>
    </lineage>
</organism>
<dbReference type="AlphaFoldDB" id="A0ABD0W121"/>
<accession>A0ABD0W121</accession>
<reference evidence="1 2" key="1">
    <citation type="submission" date="2024-06" db="EMBL/GenBank/DDBJ databases">
        <authorList>
            <person name="Pan Q."/>
            <person name="Wen M."/>
            <person name="Jouanno E."/>
            <person name="Zahm M."/>
            <person name="Klopp C."/>
            <person name="Cabau C."/>
            <person name="Louis A."/>
            <person name="Berthelot C."/>
            <person name="Parey E."/>
            <person name="Roest Crollius H."/>
            <person name="Montfort J."/>
            <person name="Robinson-Rechavi M."/>
            <person name="Bouchez O."/>
            <person name="Lampietro C."/>
            <person name="Lopez Roques C."/>
            <person name="Donnadieu C."/>
            <person name="Postlethwait J."/>
            <person name="Bobe J."/>
            <person name="Verreycken H."/>
            <person name="Guiguen Y."/>
        </authorList>
    </citation>
    <scope>NUCLEOTIDE SEQUENCE [LARGE SCALE GENOMIC DNA]</scope>
    <source>
        <strain evidence="1">Up_M1</strain>
        <tissue evidence="1">Testis</tissue>
    </source>
</reference>
<keyword evidence="2" id="KW-1185">Reference proteome</keyword>
<sequence length="257" mass="28730">MLIEPGQSAVSWGDMSNAGAPLSLSLDTSGLWQQRTIHRNRYLVPNYLVSSSGPQINGIRIRDAVQLPCLSTVKAQRRQTTMASLSISESSLLTLGEQDVYKGFSCNRRPHRQKRPLPQYTSCDTTVVKSQSSSKPVYSHFSYPIRPNPKVVKPRSQSLNVEQNEPRPLVTQYRQTSHREALTVRGKPCLSLRSKPTPSIAPMPARTQLHIYLPTGVGEGREGDSESVDEGFMEEQDIKITGLKLQQEKDKIHTHPD</sequence>
<dbReference type="EMBL" id="JAGEUA010000011">
    <property type="protein sequence ID" value="KAL0962433.1"/>
    <property type="molecule type" value="Genomic_DNA"/>
</dbReference>
<proteinExistence type="predicted"/>
<gene>
    <name evidence="1" type="ORF">UPYG_G00339970</name>
</gene>
<protein>
    <submittedName>
        <fullName evidence="1">Uncharacterized protein</fullName>
    </submittedName>
</protein>
<evidence type="ECO:0000313" key="1">
    <source>
        <dbReference type="EMBL" id="KAL0962433.1"/>
    </source>
</evidence>
<evidence type="ECO:0000313" key="2">
    <source>
        <dbReference type="Proteomes" id="UP001557470"/>
    </source>
</evidence>
<dbReference type="Proteomes" id="UP001557470">
    <property type="component" value="Unassembled WGS sequence"/>
</dbReference>
<name>A0ABD0W121_UMBPY</name>
<comment type="caution">
    <text evidence="1">The sequence shown here is derived from an EMBL/GenBank/DDBJ whole genome shotgun (WGS) entry which is preliminary data.</text>
</comment>